<sequence length="240" mass="27533">MVSLTSYLYSLSTPRPYSAATEHNFLTAAGNGTVSPKLFGFWLAQDRLYAAHAYPRFIGRLIAGIPWSSTHAPGSKEEQLNQTILRVLVYSLQNVVREVGFFDEYAKKFDLQIDHWRERKETRDYTAEMARISAEGDILDGLVFVWAMEQVYLDAWRYAASVQERSSVSEDHFTRAFVANWTNDEFVKFVNDLAGLVNSFDVKPGTERFNRLEMIWLRVVELEEAFWPNAGEELAMGHEA</sequence>
<dbReference type="EMBL" id="SFCI01000164">
    <property type="protein sequence ID" value="TFY81883.1"/>
    <property type="molecule type" value="Genomic_DNA"/>
</dbReference>
<evidence type="ECO:0000313" key="3">
    <source>
        <dbReference type="Proteomes" id="UP000298061"/>
    </source>
</evidence>
<dbReference type="PANTHER" id="PTHR41813">
    <property type="entry name" value="REGULATOR PAB1642, PUTATIVE (AFU_ORTHOLOGUE AFUA_3G11955)-RELATED"/>
    <property type="match status" value="1"/>
</dbReference>
<dbReference type="InterPro" id="IPR004305">
    <property type="entry name" value="Thiaminase-2/PQQC"/>
</dbReference>
<dbReference type="Pfam" id="PF03070">
    <property type="entry name" value="TENA_THI-4"/>
    <property type="match status" value="1"/>
</dbReference>
<dbReference type="Gene3D" id="1.20.910.10">
    <property type="entry name" value="Heme oxygenase-like"/>
    <property type="match status" value="1"/>
</dbReference>
<dbReference type="PANTHER" id="PTHR41813:SF2">
    <property type="entry name" value="REGULATOR PAB1642, PUTATIVE (AFU_ORTHOLOGUE AFUA_3G11955)-RELATED"/>
    <property type="match status" value="1"/>
</dbReference>
<dbReference type="Proteomes" id="UP000298061">
    <property type="component" value="Unassembled WGS sequence"/>
</dbReference>
<dbReference type="SUPFAM" id="SSF48613">
    <property type="entry name" value="Heme oxygenase-like"/>
    <property type="match status" value="1"/>
</dbReference>
<dbReference type="STRING" id="135208.A0A4Z0A6A6"/>
<evidence type="ECO:0000313" key="2">
    <source>
        <dbReference type="EMBL" id="TFY81883.1"/>
    </source>
</evidence>
<gene>
    <name evidence="2" type="ORF">EWM64_g2126</name>
</gene>
<protein>
    <recommendedName>
        <fullName evidence="1">Thiaminase-2/PQQC domain-containing protein</fullName>
    </recommendedName>
</protein>
<dbReference type="OrthoDB" id="37730at2759"/>
<dbReference type="InterPro" id="IPR053261">
    <property type="entry name" value="Polyketide-peptide_reg"/>
</dbReference>
<keyword evidence="3" id="KW-1185">Reference proteome</keyword>
<evidence type="ECO:0000259" key="1">
    <source>
        <dbReference type="Pfam" id="PF03070"/>
    </source>
</evidence>
<feature type="domain" description="Thiaminase-2/PQQC" evidence="1">
    <location>
        <begin position="20"/>
        <end position="229"/>
    </location>
</feature>
<accession>A0A4Z0A6A6</accession>
<dbReference type="CDD" id="cd19357">
    <property type="entry name" value="TenA_E_At3g16990-like"/>
    <property type="match status" value="1"/>
</dbReference>
<dbReference type="GO" id="GO:0006772">
    <property type="term" value="P:thiamine metabolic process"/>
    <property type="evidence" value="ECO:0007669"/>
    <property type="project" value="UniProtKB-ARBA"/>
</dbReference>
<dbReference type="InterPro" id="IPR016084">
    <property type="entry name" value="Haem_Oase-like_multi-hlx"/>
</dbReference>
<proteinExistence type="predicted"/>
<reference evidence="2 3" key="1">
    <citation type="submission" date="2019-02" db="EMBL/GenBank/DDBJ databases">
        <title>Genome sequencing of the rare red list fungi Hericium alpestre (H. flagellum).</title>
        <authorList>
            <person name="Buettner E."/>
            <person name="Kellner H."/>
        </authorList>
    </citation>
    <scope>NUCLEOTIDE SEQUENCE [LARGE SCALE GENOMIC DNA]</scope>
    <source>
        <strain evidence="2 3">DSM 108284</strain>
    </source>
</reference>
<comment type="caution">
    <text evidence="2">The sequence shown here is derived from an EMBL/GenBank/DDBJ whole genome shotgun (WGS) entry which is preliminary data.</text>
</comment>
<dbReference type="AlphaFoldDB" id="A0A4Z0A6A6"/>
<name>A0A4Z0A6A6_9AGAM</name>
<organism evidence="2 3">
    <name type="scientific">Hericium alpestre</name>
    <dbReference type="NCBI Taxonomy" id="135208"/>
    <lineage>
        <taxon>Eukaryota</taxon>
        <taxon>Fungi</taxon>
        <taxon>Dikarya</taxon>
        <taxon>Basidiomycota</taxon>
        <taxon>Agaricomycotina</taxon>
        <taxon>Agaricomycetes</taxon>
        <taxon>Russulales</taxon>
        <taxon>Hericiaceae</taxon>
        <taxon>Hericium</taxon>
    </lineage>
</organism>